<dbReference type="AlphaFoldDB" id="Q5P848"/>
<evidence type="ECO:0000313" key="1">
    <source>
        <dbReference type="EMBL" id="CAI06513.1"/>
    </source>
</evidence>
<proteinExistence type="predicted"/>
<sequence>MASIELPLCHFAPRRVRIVLRSVLQLGQRVGGHVFGREHRRDRCPQIARRAFGPHRVGRMPVVTQHSLRRCDGTRKALPFHQPATSAIDEQYRCRAVRPAHHLNHLLLVLRRYCGHAALLRLVTPAWGFASSTARAYARTSGCGSFSAACQSDRRKATTG</sequence>
<evidence type="ECO:0000313" key="2">
    <source>
        <dbReference type="Proteomes" id="UP000006552"/>
    </source>
</evidence>
<name>Q5P848_AROAE</name>
<dbReference type="Proteomes" id="UP000006552">
    <property type="component" value="Chromosome"/>
</dbReference>
<dbReference type="EMBL" id="CR555306">
    <property type="protein sequence ID" value="CAI06513.1"/>
    <property type="molecule type" value="Genomic_DNA"/>
</dbReference>
<accession>Q5P848</accession>
<dbReference type="KEGG" id="eba:ebA762"/>
<reference evidence="1 2" key="1">
    <citation type="journal article" date="2005" name="Arch. Microbiol.">
        <title>The genome sequence of an anaerobic aromatic-degrading denitrifying bacterium, strain EbN1.</title>
        <authorList>
            <person name="Rabus R."/>
            <person name="Kube M."/>
            <person name="Heider J."/>
            <person name="Beck A."/>
            <person name="Heitmann K."/>
            <person name="Widdel F."/>
            <person name="Reinhardt R."/>
        </authorList>
    </citation>
    <scope>NUCLEOTIDE SEQUENCE [LARGE SCALE GENOMIC DNA]</scope>
    <source>
        <strain evidence="1 2">EbN1</strain>
    </source>
</reference>
<dbReference type="STRING" id="76114.ebA762"/>
<keyword evidence="2" id="KW-1185">Reference proteome</keyword>
<organism evidence="1 2">
    <name type="scientific">Aromatoleum aromaticum (strain DSM 19018 / LMG 30748 / EbN1)</name>
    <name type="common">Azoarcus sp. (strain EbN1)</name>
    <dbReference type="NCBI Taxonomy" id="76114"/>
    <lineage>
        <taxon>Bacteria</taxon>
        <taxon>Pseudomonadati</taxon>
        <taxon>Pseudomonadota</taxon>
        <taxon>Betaproteobacteria</taxon>
        <taxon>Rhodocyclales</taxon>
        <taxon>Rhodocyclaceae</taxon>
        <taxon>Aromatoleum</taxon>
    </lineage>
</organism>
<gene>
    <name evidence="1" type="ORF">ebA762</name>
</gene>
<protein>
    <submittedName>
        <fullName evidence="1">Uncharacterized protein</fullName>
    </submittedName>
</protein>
<dbReference type="HOGENOM" id="CLU_1648637_0_0_4"/>